<evidence type="ECO:0008006" key="3">
    <source>
        <dbReference type="Google" id="ProtNLM"/>
    </source>
</evidence>
<protein>
    <recommendedName>
        <fullName evidence="3">Histidine phosphatase superfamily (Branch 1)</fullName>
    </recommendedName>
</protein>
<proteinExistence type="predicted"/>
<evidence type="ECO:0000313" key="1">
    <source>
        <dbReference type="EMBL" id="SDU90183.1"/>
    </source>
</evidence>
<gene>
    <name evidence="1" type="ORF">SAMN05216202_1329</name>
</gene>
<dbReference type="EMBL" id="LT629802">
    <property type="protein sequence ID" value="SDU90183.1"/>
    <property type="molecule type" value="Genomic_DNA"/>
</dbReference>
<dbReference type="STRING" id="46679.SAMN05216202_1329"/>
<reference evidence="2" key="1">
    <citation type="submission" date="2016-10" db="EMBL/GenBank/DDBJ databases">
        <authorList>
            <person name="Varghese N."/>
            <person name="Submissions S."/>
        </authorList>
    </citation>
    <scope>NUCLEOTIDE SEQUENCE [LARGE SCALE GENOMIC DNA]</scope>
    <source>
        <strain evidence="2">LMG 2223</strain>
    </source>
</reference>
<dbReference type="Proteomes" id="UP000198600">
    <property type="component" value="Chromosome I"/>
</dbReference>
<organism evidence="1 2">
    <name type="scientific">Pseudomonas mucidolens</name>
    <dbReference type="NCBI Taxonomy" id="46679"/>
    <lineage>
        <taxon>Bacteria</taxon>
        <taxon>Pseudomonadati</taxon>
        <taxon>Pseudomonadota</taxon>
        <taxon>Gammaproteobacteria</taxon>
        <taxon>Pseudomonadales</taxon>
        <taxon>Pseudomonadaceae</taxon>
        <taxon>Pseudomonas</taxon>
    </lineage>
</organism>
<evidence type="ECO:0000313" key="2">
    <source>
        <dbReference type="Proteomes" id="UP000198600"/>
    </source>
</evidence>
<accession>A0A1H2MAE1</accession>
<name>A0A1H2MAE1_9PSED</name>
<dbReference type="AlphaFoldDB" id="A0A1H2MAE1"/>
<sequence>MLEATLWPGLLASIRCTEDLTLMKLQSLSLAKRFKRYSYIMLPFLVVGGALMVTLEVRESRAQQVDGVQTLVFLRHGEKPAGGLGQLNCQGLNRAMNLATVLPEKFGAADFVFAANPTRNVEEGELDNSYSYIRPLMTISPSAIKLGLPVNIEFSANDTSDLADELVGSKYRNSTIYTAWSHGYLPELINKVASEALGEKRTITDDWSGTDFDTLYVLTLTWHNGKASLLSRNYKQGLDNGLHTCPDATHAG</sequence>
<keyword evidence="2" id="KW-1185">Reference proteome</keyword>